<dbReference type="Gene3D" id="2.60.120.430">
    <property type="entry name" value="Galactose-binding lectin"/>
    <property type="match status" value="2"/>
</dbReference>
<keyword evidence="7" id="KW-0472">Membrane</keyword>
<keyword evidence="9" id="KW-0119">Carbohydrate metabolism</keyword>
<dbReference type="Proteomes" id="UP000050465">
    <property type="component" value="Unassembled WGS sequence"/>
</dbReference>
<keyword evidence="4" id="KW-0732">Signal</keyword>
<dbReference type="PATRIC" id="fig|1666911.3.peg.3889"/>
<dbReference type="InterPro" id="IPR008979">
    <property type="entry name" value="Galactose-bd-like_sf"/>
</dbReference>
<evidence type="ECO:0000256" key="8">
    <source>
        <dbReference type="ARBA" id="ARBA00023180"/>
    </source>
</evidence>
<feature type="domain" description="Malectin" evidence="10">
    <location>
        <begin position="200"/>
        <end position="332"/>
    </location>
</feature>
<dbReference type="SUPFAM" id="SSF51126">
    <property type="entry name" value="Pectin lyase-like"/>
    <property type="match status" value="1"/>
</dbReference>
<dbReference type="SUPFAM" id="SSF49785">
    <property type="entry name" value="Galactose-binding domain-like"/>
    <property type="match status" value="2"/>
</dbReference>
<dbReference type="InterPro" id="IPR011050">
    <property type="entry name" value="Pectin_lyase_fold/virulence"/>
</dbReference>
<dbReference type="EMBL" id="LJZR01000008">
    <property type="protein sequence ID" value="KPQ36124.1"/>
    <property type="molecule type" value="Genomic_DNA"/>
</dbReference>
<evidence type="ECO:0000256" key="4">
    <source>
        <dbReference type="ARBA" id="ARBA00022729"/>
    </source>
</evidence>
<comment type="similarity">
    <text evidence="2">Belongs to the malectin family.</text>
</comment>
<evidence type="ECO:0000256" key="9">
    <source>
        <dbReference type="ARBA" id="ARBA00023277"/>
    </source>
</evidence>
<keyword evidence="8" id="KW-0325">Glycoprotein</keyword>
<evidence type="ECO:0000256" key="1">
    <source>
        <dbReference type="ARBA" id="ARBA00004115"/>
    </source>
</evidence>
<keyword evidence="5" id="KW-0256">Endoplasmic reticulum</keyword>
<dbReference type="Gene3D" id="2.160.20.10">
    <property type="entry name" value="Single-stranded right-handed beta-helix, Pectin lyase-like"/>
    <property type="match status" value="1"/>
</dbReference>
<dbReference type="CDD" id="cd02795">
    <property type="entry name" value="CBM6-CBM35-CBM36_like"/>
    <property type="match status" value="1"/>
</dbReference>
<dbReference type="InterPro" id="IPR012334">
    <property type="entry name" value="Pectin_lyas_fold"/>
</dbReference>
<sequence length="924" mass="100382">MLAADNSVSLGSSDSFEISDNSAYSASSIVKLSINSPRDALLSTSLSPQLIRIEAEDMLLNNYRLESIDFASNQMVASFFGGQKNEKGSVSTVFAGTDGIYDVILGYFDEEGGGAILDPLLNGNSLGRLKLDQKLGSNNATPDTFVRRTVGHRLSLNQGDTFSVLGFEAANEHARIDYIEFVKIASAETASNKADLPEPIRINVGGDAYTDKSGQVWSADQFFEDGQTAKTDRSILGSLNDPLYQSGRYAKTMDYHIPVANGVYDLNLHFAEVVWASAGDRLFDIFVEGQSLSDRFDIYQQAGQSNKAVQKGFSNIVVTDGRLDIHLKAVKNYAQLSGIEVLASGLIDPTDVDPIDIDSIDNPTDAIRVNSGGESYIDSKGQTWLADTFFDDGWTTYKEVSIQDSNDDFLYKSERYAKTLDYSVAVANGIYDLNLLFAEIYWSNPGQRTFDIAVEGQLITQNLDIYKEVGKFKAFNQQINEIVVTDGRLDISLTGIQDKAKISGFEILPVALNSSADADAPPILPATSGMLPPGAVALSNGASVRYVSPTGRGDGSSWQQAADISELDRLIEQSSPGDEIWIAGDLGAYNMAGKSISIDSGSTADKPIYIRGVASQVGGNDTPLFVGDRAENWAPGKNNGTEVFRLLNGAKHLHFSDLDFKNIGNGAFRFGGDITDIVLEDMRATNVRRFVENYVSGSARSATVSNLTIRDVDIKGFSKSAIRLQYNSNNILIEDVVGDSQQQDGDNFAMGVHLLGTVNNVVHRRVTMKNAVQRKSDSDYWNADGFVTDWGTYNITYEDTFASGNTDGGYDLKSKDTLLVRAGAADNKRNFRIWRSATMIDVASDDPLRRGGTGTSAHINVLGNEGNLSIRGGTFSGDRGIDNIIFDLDDQGSVTVDGVVITDDLYRLYTVEKGKIDLKNVVEP</sequence>
<dbReference type="Gene3D" id="2.60.120.260">
    <property type="entry name" value="Galactose-binding domain-like"/>
    <property type="match status" value="1"/>
</dbReference>
<keyword evidence="3" id="KW-0812">Transmembrane</keyword>
<dbReference type="InterPro" id="IPR021720">
    <property type="entry name" value="Malectin_dom"/>
</dbReference>
<proteinExistence type="inferred from homology"/>
<dbReference type="Pfam" id="PF11721">
    <property type="entry name" value="Malectin"/>
    <property type="match status" value="2"/>
</dbReference>
<dbReference type="GO" id="GO:0030246">
    <property type="term" value="F:carbohydrate binding"/>
    <property type="evidence" value="ECO:0007669"/>
    <property type="project" value="InterPro"/>
</dbReference>
<evidence type="ECO:0000256" key="2">
    <source>
        <dbReference type="ARBA" id="ARBA00009141"/>
    </source>
</evidence>
<protein>
    <submittedName>
        <fullName evidence="11">Di-glucose binding within endoplasmic reticulum</fullName>
    </submittedName>
</protein>
<evidence type="ECO:0000256" key="7">
    <source>
        <dbReference type="ARBA" id="ARBA00023136"/>
    </source>
</evidence>
<dbReference type="PANTHER" id="PTHR13460:SF0">
    <property type="entry name" value="MALECTIN"/>
    <property type="match status" value="1"/>
</dbReference>
<dbReference type="GO" id="GO:0016020">
    <property type="term" value="C:membrane"/>
    <property type="evidence" value="ECO:0007669"/>
    <property type="project" value="TreeGrafter"/>
</dbReference>
<evidence type="ECO:0000259" key="10">
    <source>
        <dbReference type="Pfam" id="PF11721"/>
    </source>
</evidence>
<keyword evidence="6" id="KW-1133">Transmembrane helix</keyword>
<reference evidence="11 12" key="1">
    <citation type="submission" date="2015-09" db="EMBL/GenBank/DDBJ databases">
        <title>Identification and resolution of microdiversity through metagenomic sequencing of parallel consortia.</title>
        <authorList>
            <person name="Nelson W.C."/>
            <person name="Romine M.F."/>
            <person name="Lindemann S.R."/>
        </authorList>
    </citation>
    <scope>NUCLEOTIDE SEQUENCE [LARGE SCALE GENOMIC DNA]</scope>
    <source>
        <strain evidence="11">Ana</strain>
    </source>
</reference>
<evidence type="ECO:0000256" key="5">
    <source>
        <dbReference type="ARBA" id="ARBA00022824"/>
    </source>
</evidence>
<gene>
    <name evidence="11" type="ORF">HLUCCA11_07890</name>
</gene>
<dbReference type="AlphaFoldDB" id="A0A0P8C3M0"/>
<evidence type="ECO:0000313" key="11">
    <source>
        <dbReference type="EMBL" id="KPQ36124.1"/>
    </source>
</evidence>
<name>A0A0P8C3M0_9CYAN</name>
<comment type="subcellular location">
    <subcellularLocation>
        <location evidence="1">Endoplasmic reticulum membrane</location>
        <topology evidence="1">Single-pass type I membrane protein</topology>
    </subcellularLocation>
</comment>
<evidence type="ECO:0000313" key="12">
    <source>
        <dbReference type="Proteomes" id="UP000050465"/>
    </source>
</evidence>
<organism evidence="11 12">
    <name type="scientific">Phormidesmis priestleyi Ana</name>
    <dbReference type="NCBI Taxonomy" id="1666911"/>
    <lineage>
        <taxon>Bacteria</taxon>
        <taxon>Bacillati</taxon>
        <taxon>Cyanobacteriota</taxon>
        <taxon>Cyanophyceae</taxon>
        <taxon>Leptolyngbyales</taxon>
        <taxon>Leptolyngbyaceae</taxon>
        <taxon>Phormidesmis</taxon>
    </lineage>
</organism>
<feature type="domain" description="Malectin" evidence="10">
    <location>
        <begin position="367"/>
        <end position="500"/>
    </location>
</feature>
<evidence type="ECO:0000256" key="6">
    <source>
        <dbReference type="ARBA" id="ARBA00022989"/>
    </source>
</evidence>
<dbReference type="InterPro" id="IPR039155">
    <property type="entry name" value="MLEC"/>
</dbReference>
<accession>A0A0P8C3M0</accession>
<comment type="caution">
    <text evidence="11">The sequence shown here is derived from an EMBL/GenBank/DDBJ whole genome shotgun (WGS) entry which is preliminary data.</text>
</comment>
<dbReference type="STRING" id="1666911.HLUCCA11_07890"/>
<evidence type="ECO:0000256" key="3">
    <source>
        <dbReference type="ARBA" id="ARBA00022692"/>
    </source>
</evidence>
<dbReference type="PANTHER" id="PTHR13460">
    <property type="match status" value="1"/>
</dbReference>